<dbReference type="OrthoDB" id="2343925at2759"/>
<dbReference type="InterPro" id="IPR008930">
    <property type="entry name" value="Terpenoid_cyclase/PrenylTrfase"/>
</dbReference>
<evidence type="ECO:0000256" key="1">
    <source>
        <dbReference type="ARBA" id="ARBA00006333"/>
    </source>
</evidence>
<organism evidence="2 3">
    <name type="scientific">Aspergillus bertholletiae</name>
    <dbReference type="NCBI Taxonomy" id="1226010"/>
    <lineage>
        <taxon>Eukaryota</taxon>
        <taxon>Fungi</taxon>
        <taxon>Dikarya</taxon>
        <taxon>Ascomycota</taxon>
        <taxon>Pezizomycotina</taxon>
        <taxon>Eurotiomycetes</taxon>
        <taxon>Eurotiomycetidae</taxon>
        <taxon>Eurotiales</taxon>
        <taxon>Aspergillaceae</taxon>
        <taxon>Aspergillus</taxon>
        <taxon>Aspergillus subgen. Circumdati</taxon>
    </lineage>
</organism>
<sequence>MSQPVLVHWARELVHRISNEIKFEYGLSSMAPSIYDTAWLALVPDRRVGQNRWLFPESFTYLLEHQNPDGGWDTLEQSTRVAKYSDSLWQPDCIIHSLAALLALCQHFRLAACQGSGLPEDALARIFRAKRFLDKKLSAWVLEGTAHFGFELLIPVLLQLLSEEGLSFDFPVKEELLTRYEKASSIDLNWLYDGPCQVPLLSLESFIGKLDFSRLEHLVSNGGIIASPASTAAYLIYAPKWSDKCEAFLRHVVTNGQGQGNGAAGGVFPLEIFEPSWVLTALLENGFTAYNLGLDQVDSILRVIHKSLVEGVTGATHVFLPDADDTSRALTTLNLQGYQISPKGLVDKFEVSHCFETFDSRMPNRVTSVSVNANVLSSFLHGPDPSVFTAQIEKIARFICSQWQAPGRLEDHWNMSEYYGIMHMAQSLILLLVKQAQGALPSISVVSYGLIHDTIPSCLREVLDYLLKNQHEDGSWGQLHCNEETAYAIVALANLGSHLSVVGGNDWKVDLAIAWGKQFLLEHWVPGNKNPDRVWTGKVLHGLVYVGEAYILAALKVNRVNLAGVRGVHPD</sequence>
<protein>
    <submittedName>
        <fullName evidence="2">Terpenoid cyclases/protein prenyltransferase alpha-alpha toroid</fullName>
    </submittedName>
</protein>
<dbReference type="Gene3D" id="1.50.10.20">
    <property type="match status" value="1"/>
</dbReference>
<dbReference type="InterPro" id="IPR050148">
    <property type="entry name" value="Terpene_synthase-like"/>
</dbReference>
<dbReference type="GO" id="GO:0000287">
    <property type="term" value="F:magnesium ion binding"/>
    <property type="evidence" value="ECO:0007669"/>
    <property type="project" value="TreeGrafter"/>
</dbReference>
<dbReference type="GO" id="GO:0010333">
    <property type="term" value="F:terpene synthase activity"/>
    <property type="evidence" value="ECO:0007669"/>
    <property type="project" value="InterPro"/>
</dbReference>
<keyword evidence="3" id="KW-1185">Reference proteome</keyword>
<dbReference type="SUPFAM" id="SSF48239">
    <property type="entry name" value="Terpenoid cyclases/Protein prenyltransferases"/>
    <property type="match status" value="1"/>
</dbReference>
<dbReference type="AlphaFoldDB" id="A0A5N7B4E0"/>
<dbReference type="GO" id="GO:0016740">
    <property type="term" value="F:transferase activity"/>
    <property type="evidence" value="ECO:0007669"/>
    <property type="project" value="UniProtKB-KW"/>
</dbReference>
<name>A0A5N7B4E0_9EURO</name>
<dbReference type="GO" id="GO:0016102">
    <property type="term" value="P:diterpenoid biosynthetic process"/>
    <property type="evidence" value="ECO:0007669"/>
    <property type="project" value="TreeGrafter"/>
</dbReference>
<comment type="similarity">
    <text evidence="1">Belongs to the terpene synthase family.</text>
</comment>
<dbReference type="PANTHER" id="PTHR31739:SF25">
    <property type="entry name" value="(E,E)-GERANYLLINALOOL SYNTHASE"/>
    <property type="match status" value="1"/>
</dbReference>
<keyword evidence="2" id="KW-0808">Transferase</keyword>
<dbReference type="EMBL" id="ML736232">
    <property type="protein sequence ID" value="KAE8376871.1"/>
    <property type="molecule type" value="Genomic_DNA"/>
</dbReference>
<evidence type="ECO:0000313" key="3">
    <source>
        <dbReference type="Proteomes" id="UP000326198"/>
    </source>
</evidence>
<accession>A0A5N7B4E0</accession>
<dbReference type="Gene3D" id="1.50.10.160">
    <property type="match status" value="1"/>
</dbReference>
<proteinExistence type="inferred from homology"/>
<dbReference type="PANTHER" id="PTHR31739">
    <property type="entry name" value="ENT-COPALYL DIPHOSPHATE SYNTHASE, CHLOROPLASTIC"/>
    <property type="match status" value="1"/>
</dbReference>
<reference evidence="2 3" key="1">
    <citation type="submission" date="2019-04" db="EMBL/GenBank/DDBJ databases">
        <title>Friends and foes A comparative genomics studyof 23 Aspergillus species from section Flavi.</title>
        <authorList>
            <consortium name="DOE Joint Genome Institute"/>
            <person name="Kjaerbolling I."/>
            <person name="Vesth T."/>
            <person name="Frisvad J.C."/>
            <person name="Nybo J.L."/>
            <person name="Theobald S."/>
            <person name="Kildgaard S."/>
            <person name="Isbrandt T."/>
            <person name="Kuo A."/>
            <person name="Sato A."/>
            <person name="Lyhne E.K."/>
            <person name="Kogle M.E."/>
            <person name="Wiebenga A."/>
            <person name="Kun R.S."/>
            <person name="Lubbers R.J."/>
            <person name="Makela M.R."/>
            <person name="Barry K."/>
            <person name="Chovatia M."/>
            <person name="Clum A."/>
            <person name="Daum C."/>
            <person name="Haridas S."/>
            <person name="He G."/>
            <person name="LaButti K."/>
            <person name="Lipzen A."/>
            <person name="Mondo S."/>
            <person name="Riley R."/>
            <person name="Salamov A."/>
            <person name="Simmons B.A."/>
            <person name="Magnuson J.K."/>
            <person name="Henrissat B."/>
            <person name="Mortensen U.H."/>
            <person name="Larsen T.O."/>
            <person name="Devries R.P."/>
            <person name="Grigoriev I.V."/>
            <person name="Machida M."/>
            <person name="Baker S.E."/>
            <person name="Andersen M.R."/>
        </authorList>
    </citation>
    <scope>NUCLEOTIDE SEQUENCE [LARGE SCALE GENOMIC DNA]</scope>
    <source>
        <strain evidence="2 3">IBT 29228</strain>
    </source>
</reference>
<gene>
    <name evidence="2" type="ORF">BDV26DRAFT_305313</name>
</gene>
<evidence type="ECO:0000313" key="2">
    <source>
        <dbReference type="EMBL" id="KAE8376871.1"/>
    </source>
</evidence>
<dbReference type="Proteomes" id="UP000326198">
    <property type="component" value="Unassembled WGS sequence"/>
</dbReference>